<evidence type="ECO:0000313" key="3">
    <source>
        <dbReference type="Proteomes" id="UP000809789"/>
    </source>
</evidence>
<protein>
    <submittedName>
        <fullName evidence="2">Uncharacterized protein</fullName>
    </submittedName>
</protein>
<comment type="caution">
    <text evidence="2">The sequence shown here is derived from an EMBL/GenBank/DDBJ whole genome shotgun (WGS) entry which is preliminary data.</text>
</comment>
<feature type="compositionally biased region" description="Basic and acidic residues" evidence="1">
    <location>
        <begin position="244"/>
        <end position="256"/>
    </location>
</feature>
<feature type="compositionally biased region" description="Basic and acidic residues" evidence="1">
    <location>
        <begin position="217"/>
        <end position="226"/>
    </location>
</feature>
<keyword evidence="3" id="KW-1185">Reference proteome</keyword>
<dbReference type="Proteomes" id="UP000809789">
    <property type="component" value="Unassembled WGS sequence"/>
</dbReference>
<feature type="compositionally biased region" description="Basic and acidic residues" evidence="1">
    <location>
        <begin position="332"/>
        <end position="348"/>
    </location>
</feature>
<accession>A0A8K0L9X7</accession>
<dbReference type="EMBL" id="JAESVG020000001">
    <property type="protein sequence ID" value="KAG8631632.1"/>
    <property type="molecule type" value="Genomic_DNA"/>
</dbReference>
<evidence type="ECO:0000256" key="1">
    <source>
        <dbReference type="SAM" id="MobiDB-lite"/>
    </source>
</evidence>
<dbReference type="AlphaFoldDB" id="A0A8K0L9X7"/>
<feature type="compositionally biased region" description="Basic residues" evidence="1">
    <location>
        <begin position="397"/>
        <end position="406"/>
    </location>
</feature>
<sequence length="406" mass="44065">MIGCLLHPNDPTCPFGPETKRLIPSFQQTRAKLDASTMSTLGHSSSSSSSTSSLLTIPLKGIKLEHLLRAASGLVAMCSPRANEGDQDAQHTLIQLWDAIAEKGEVTAEELREMGKGDEKAWGPWKVVKPQQERSSHAKMDHEEMEMEIEKMPVQKKYLAFKVETARETATQDLSAGIQNENEEISAQKRKIAIKLKTPGEPATQGRSDDLGAGMHKKSEESDVQKKKISLKLKTKGEITAQEKTMDEAEKTDRGGAKRIKLTLVPKSAGVRSEGGGQVAQDAEKDTVAGAQSGGGRPRPIWIRDGYMNPEFLTGRLAGGTGRGDDGDDDDDKKKREDRGDGKDKLGESDVEMGAEEEEEEDEGEEERVDGDHGGDGRAEEDKQDEASEAGGVALPHRPKGSGKEQ</sequence>
<organism evidence="2 3">
    <name type="scientific">Elsinoe batatas</name>
    <dbReference type="NCBI Taxonomy" id="2601811"/>
    <lineage>
        <taxon>Eukaryota</taxon>
        <taxon>Fungi</taxon>
        <taxon>Dikarya</taxon>
        <taxon>Ascomycota</taxon>
        <taxon>Pezizomycotina</taxon>
        <taxon>Dothideomycetes</taxon>
        <taxon>Dothideomycetidae</taxon>
        <taxon>Myriangiales</taxon>
        <taxon>Elsinoaceae</taxon>
        <taxon>Elsinoe</taxon>
    </lineage>
</organism>
<proteinExistence type="predicted"/>
<feature type="compositionally biased region" description="Basic and acidic residues" evidence="1">
    <location>
        <begin position="370"/>
        <end position="381"/>
    </location>
</feature>
<evidence type="ECO:0000313" key="2">
    <source>
        <dbReference type="EMBL" id="KAG8631632.1"/>
    </source>
</evidence>
<feature type="compositionally biased region" description="Acidic residues" evidence="1">
    <location>
        <begin position="349"/>
        <end position="369"/>
    </location>
</feature>
<gene>
    <name evidence="2" type="ORF">KVT40_000772</name>
</gene>
<name>A0A8K0L9X7_9PEZI</name>
<feature type="region of interest" description="Disordered" evidence="1">
    <location>
        <begin position="198"/>
        <end position="406"/>
    </location>
</feature>
<reference evidence="2" key="1">
    <citation type="submission" date="2021-07" db="EMBL/GenBank/DDBJ databases">
        <title>Elsinoe batatas strain:CRI-CJ2 Genome sequencing and assembly.</title>
        <authorList>
            <person name="Huang L."/>
        </authorList>
    </citation>
    <scope>NUCLEOTIDE SEQUENCE</scope>
    <source>
        <strain evidence="2">CRI-CJ2</strain>
    </source>
</reference>